<sequence length="33" mass="3848">MQLKERYSLIDFIDKAKDKRCDIKKAASEFAAD</sequence>
<proteinExistence type="predicted"/>
<accession>A0A167L459</accession>
<evidence type="ECO:0000313" key="2">
    <source>
        <dbReference type="Proteomes" id="UP000076486"/>
    </source>
</evidence>
<dbReference type="EMBL" id="AUYC01000025">
    <property type="protein sequence ID" value="KZN63778.1"/>
    <property type="molecule type" value="Genomic_DNA"/>
</dbReference>
<dbReference type="AlphaFoldDB" id="A0A167L459"/>
<dbReference type="Proteomes" id="UP000076486">
    <property type="component" value="Unassembled WGS sequence"/>
</dbReference>
<name>A0A167L459_9GAMM</name>
<gene>
    <name evidence="1" type="ORF">N473_15790</name>
</gene>
<dbReference type="PATRIC" id="fig|1365248.3.peg.2070"/>
<protein>
    <submittedName>
        <fullName evidence="1">Uncharacterized protein</fullName>
    </submittedName>
</protein>
<evidence type="ECO:0000313" key="1">
    <source>
        <dbReference type="EMBL" id="KZN63778.1"/>
    </source>
</evidence>
<comment type="caution">
    <text evidence="1">The sequence shown here is derived from an EMBL/GenBank/DDBJ whole genome shotgun (WGS) entry which is preliminary data.</text>
</comment>
<organism evidence="1 2">
    <name type="scientific">Pseudoalteromonas luteoviolacea CPMOR-1</name>
    <dbReference type="NCBI Taxonomy" id="1365248"/>
    <lineage>
        <taxon>Bacteria</taxon>
        <taxon>Pseudomonadati</taxon>
        <taxon>Pseudomonadota</taxon>
        <taxon>Gammaproteobacteria</taxon>
        <taxon>Alteromonadales</taxon>
        <taxon>Pseudoalteromonadaceae</taxon>
        <taxon>Pseudoalteromonas</taxon>
    </lineage>
</organism>
<reference evidence="1 2" key="1">
    <citation type="submission" date="2013-07" db="EMBL/GenBank/DDBJ databases">
        <title>Comparative Genomic and Metabolomic Analysis of Twelve Strains of Pseudoalteromonas luteoviolacea.</title>
        <authorList>
            <person name="Vynne N.G."/>
            <person name="Mansson M."/>
            <person name="Gram L."/>
        </authorList>
    </citation>
    <scope>NUCLEOTIDE SEQUENCE [LARGE SCALE GENOMIC DNA]</scope>
    <source>
        <strain evidence="1 2">CPMOR-1</strain>
    </source>
</reference>